<reference evidence="1" key="1">
    <citation type="submission" date="2020-05" db="EMBL/GenBank/DDBJ databases">
        <authorList>
            <person name="Chiriac C."/>
            <person name="Salcher M."/>
            <person name="Ghai R."/>
            <person name="Kavagutti S V."/>
        </authorList>
    </citation>
    <scope>NUCLEOTIDE SEQUENCE</scope>
</reference>
<accession>A0A6J6H085</accession>
<evidence type="ECO:0000313" key="1">
    <source>
        <dbReference type="EMBL" id="CAB4607077.1"/>
    </source>
</evidence>
<proteinExistence type="predicted"/>
<name>A0A6J6H085_9ZZZZ</name>
<gene>
    <name evidence="1" type="ORF">UFOPK1843_00579</name>
</gene>
<protein>
    <submittedName>
        <fullName evidence="1">Unannotated protein</fullName>
    </submittedName>
</protein>
<dbReference type="EMBL" id="CAEZUR010000036">
    <property type="protein sequence ID" value="CAB4607077.1"/>
    <property type="molecule type" value="Genomic_DNA"/>
</dbReference>
<organism evidence="1">
    <name type="scientific">freshwater metagenome</name>
    <dbReference type="NCBI Taxonomy" id="449393"/>
    <lineage>
        <taxon>unclassified sequences</taxon>
        <taxon>metagenomes</taxon>
        <taxon>ecological metagenomes</taxon>
    </lineage>
</organism>
<sequence length="67" mass="7309">MPDKTPPKAPICPQCKGQMKPTAYGFRPGSSEDDPYINMGCLVGFDDAKFACPECGYQILESSTFLD</sequence>
<dbReference type="AlphaFoldDB" id="A0A6J6H085"/>